<gene>
    <name evidence="2" type="ORF">ATY89_02185</name>
    <name evidence="3" type="ORF">ATZ20_05220</name>
</gene>
<dbReference type="RefSeq" id="WP_011277714.1">
    <property type="nucleotide sequence ID" value="NZ_BHWZ01000001.1"/>
</dbReference>
<dbReference type="OrthoDB" id="40752at2157"/>
<dbReference type="Gene3D" id="1.20.5.2950">
    <property type="match status" value="1"/>
</dbReference>
<evidence type="ECO:0000313" key="2">
    <source>
        <dbReference type="EMBL" id="ALU28888.1"/>
    </source>
</evidence>
<evidence type="ECO:0000313" key="5">
    <source>
        <dbReference type="Proteomes" id="UP000065473"/>
    </source>
</evidence>
<organism evidence="2 5">
    <name type="scientific">Sulfolobus acidocaldarius</name>
    <dbReference type="NCBI Taxonomy" id="2285"/>
    <lineage>
        <taxon>Archaea</taxon>
        <taxon>Thermoproteota</taxon>
        <taxon>Thermoprotei</taxon>
        <taxon>Sulfolobales</taxon>
        <taxon>Sulfolobaceae</taxon>
        <taxon>Sulfolobus</taxon>
    </lineage>
</organism>
<evidence type="ECO:0000313" key="3">
    <source>
        <dbReference type="EMBL" id="ALU31610.1"/>
    </source>
</evidence>
<feature type="coiled-coil region" evidence="1">
    <location>
        <begin position="5"/>
        <end position="32"/>
    </location>
</feature>
<dbReference type="EMBL" id="CP013694">
    <property type="protein sequence ID" value="ALU28888.1"/>
    <property type="molecule type" value="Genomic_DNA"/>
</dbReference>
<reference evidence="4 5" key="1">
    <citation type="submission" date="2015-12" db="EMBL/GenBank/DDBJ databases">
        <title>A stable core within a dynamic pangenome in Sulfolobus acidocaldarius.</title>
        <authorList>
            <person name="Anderson R."/>
            <person name="Kouris A."/>
            <person name="Seward C."/>
            <person name="Campbell K."/>
            <person name="Whitaker R."/>
        </authorList>
    </citation>
    <scope>NUCLEOTIDE SEQUENCE [LARGE SCALE GENOMIC DNA]</scope>
    <source>
        <strain evidence="2 5">GG12-C01-09</strain>
        <strain evidence="3 4">NG05B_CO5_07</strain>
    </source>
</reference>
<dbReference type="Pfam" id="PF26552">
    <property type="entry name" value="DUF8181"/>
    <property type="match status" value="1"/>
</dbReference>
<accession>A0A0U3GKL4</accession>
<dbReference type="Proteomes" id="UP000060043">
    <property type="component" value="Chromosome"/>
</dbReference>
<dbReference type="Proteomes" id="UP000065473">
    <property type="component" value="Chromosome"/>
</dbReference>
<dbReference type="OMA" id="AYSKAIM"/>
<dbReference type="PaxDb" id="1435377-SUSAZ_03840"/>
<evidence type="ECO:0000313" key="4">
    <source>
        <dbReference type="Proteomes" id="UP000060043"/>
    </source>
</evidence>
<sequence>MSSKIKVYADAVVKYETNLKEIEKKIAEDGKKLILLSESLTQKLKSVAEEYVTSISAELERKYAEEANKLRLKYGEERSKEINKIKQLAEANLDKAVDFVISKLLEAYK</sequence>
<dbReference type="AlphaFoldDB" id="A0A0U3GKL4"/>
<name>A0A0U3GKL4_9CREN</name>
<evidence type="ECO:0000256" key="1">
    <source>
        <dbReference type="SAM" id="Coils"/>
    </source>
</evidence>
<dbReference type="InterPro" id="IPR058494">
    <property type="entry name" value="DUF8181"/>
</dbReference>
<dbReference type="GeneID" id="14551358"/>
<dbReference type="STRING" id="1435377.SUSAZ_03840"/>
<proteinExistence type="predicted"/>
<keyword evidence="1" id="KW-0175">Coiled coil</keyword>
<dbReference type="EMBL" id="CP013695">
    <property type="protein sequence ID" value="ALU31610.1"/>
    <property type="molecule type" value="Genomic_DNA"/>
</dbReference>
<protein>
    <submittedName>
        <fullName evidence="2">Uncharacterized protein</fullName>
    </submittedName>
</protein>